<evidence type="ECO:0000256" key="6">
    <source>
        <dbReference type="ARBA" id="ARBA00022723"/>
    </source>
</evidence>
<proteinExistence type="inferred from homology"/>
<dbReference type="GO" id="GO:0016020">
    <property type="term" value="C:membrane"/>
    <property type="evidence" value="ECO:0007669"/>
    <property type="project" value="GOC"/>
</dbReference>
<evidence type="ECO:0000256" key="4">
    <source>
        <dbReference type="ARBA" id="ARBA00022516"/>
    </source>
</evidence>
<dbReference type="HAMAP" id="MF_00388">
    <property type="entry name" value="LpxC"/>
    <property type="match status" value="1"/>
</dbReference>
<name>A0A644UQE1_9ZZZZ</name>
<protein>
    <recommendedName>
        <fullName evidence="3">UDP-3-O-acyl-N-acetylglucosamine deacetylase</fullName>
        <ecNumber evidence="3">3.5.1.108</ecNumber>
    </recommendedName>
</protein>
<dbReference type="GO" id="GO:0009245">
    <property type="term" value="P:lipid A biosynthetic process"/>
    <property type="evidence" value="ECO:0007669"/>
    <property type="project" value="UniProtKB-KW"/>
</dbReference>
<keyword evidence="7 11" id="KW-0378">Hydrolase</keyword>
<sequence length="369" mass="41822">MVVSTLLVLVQHYKELKTRDLICISVFDGRYSCDVRSFKEDNLIYLKMVIKQRTLKNSFVIIGKGLHSGLNVTIKFNPAPENYGYKIRRIDLPNSPTFDAIAENVVSTERGTVMGSSSIQIGTIEHALAALYSCEIDNCLIDVDTPEFPIMDGSSMPFIRKILETGLLIQDAKRIYISFPRKRIKVRDDVSGASLILNPSNSFSVRSNISFDSVLLKQQEAFLPALSSFIKDFASARTFVFVREIEFLMDKNLIKGGDLDNAIIIYDQVLEQKKLDRLSDILHVKRINANQLGYLMNTPLRTSDEPARHKLLDIIGDIALVGYFIKGEIIANRPGHTINNLFAREIRKHINVKQEKEMLNTSGFYWSQP</sequence>
<keyword evidence="5" id="KW-0441">Lipid A biosynthesis</keyword>
<dbReference type="AlphaFoldDB" id="A0A644UQE1"/>
<dbReference type="Gene3D" id="3.30.230.20">
    <property type="entry name" value="lpxc deacetylase, domain 1"/>
    <property type="match status" value="1"/>
</dbReference>
<evidence type="ECO:0000256" key="10">
    <source>
        <dbReference type="ARBA" id="ARBA00024535"/>
    </source>
</evidence>
<evidence type="ECO:0000256" key="8">
    <source>
        <dbReference type="ARBA" id="ARBA00022833"/>
    </source>
</evidence>
<organism evidence="11">
    <name type="scientific">bioreactor metagenome</name>
    <dbReference type="NCBI Taxonomy" id="1076179"/>
    <lineage>
        <taxon>unclassified sequences</taxon>
        <taxon>metagenomes</taxon>
        <taxon>ecological metagenomes</taxon>
    </lineage>
</organism>
<dbReference type="GO" id="GO:0046872">
    <property type="term" value="F:metal ion binding"/>
    <property type="evidence" value="ECO:0007669"/>
    <property type="project" value="UniProtKB-KW"/>
</dbReference>
<dbReference type="SUPFAM" id="SSF54211">
    <property type="entry name" value="Ribosomal protein S5 domain 2-like"/>
    <property type="match status" value="2"/>
</dbReference>
<dbReference type="GO" id="GO:0103117">
    <property type="term" value="F:UDP-3-O-acyl-N-acetylglucosamine deacetylase activity"/>
    <property type="evidence" value="ECO:0007669"/>
    <property type="project" value="UniProtKB-EC"/>
</dbReference>
<keyword evidence="9" id="KW-0443">Lipid metabolism</keyword>
<accession>A0A644UQE1</accession>
<comment type="caution">
    <text evidence="11">The sequence shown here is derived from an EMBL/GenBank/DDBJ whole genome shotgun (WGS) entry which is preliminary data.</text>
</comment>
<evidence type="ECO:0000256" key="5">
    <source>
        <dbReference type="ARBA" id="ARBA00022556"/>
    </source>
</evidence>
<comment type="cofactor">
    <cofactor evidence="1">
        <name>Zn(2+)</name>
        <dbReference type="ChEBI" id="CHEBI:29105"/>
    </cofactor>
</comment>
<dbReference type="EC" id="3.5.1.108" evidence="3"/>
<dbReference type="NCBIfam" id="TIGR00325">
    <property type="entry name" value="lpxC"/>
    <property type="match status" value="1"/>
</dbReference>
<evidence type="ECO:0000256" key="1">
    <source>
        <dbReference type="ARBA" id="ARBA00001947"/>
    </source>
</evidence>
<reference evidence="11" key="1">
    <citation type="submission" date="2019-08" db="EMBL/GenBank/DDBJ databases">
        <authorList>
            <person name="Kucharzyk K."/>
            <person name="Murdoch R.W."/>
            <person name="Higgins S."/>
            <person name="Loffler F."/>
        </authorList>
    </citation>
    <scope>NUCLEOTIDE SEQUENCE</scope>
</reference>
<keyword evidence="6" id="KW-0479">Metal-binding</keyword>
<evidence type="ECO:0000256" key="2">
    <source>
        <dbReference type="ARBA" id="ARBA00005002"/>
    </source>
</evidence>
<keyword evidence="8" id="KW-0862">Zinc</keyword>
<dbReference type="InterPro" id="IPR020568">
    <property type="entry name" value="Ribosomal_Su5_D2-typ_SF"/>
</dbReference>
<dbReference type="InterPro" id="IPR011334">
    <property type="entry name" value="UDP-acyl_GlcNac_deAcase_C"/>
</dbReference>
<dbReference type="Gene3D" id="3.30.1700.10">
    <property type="entry name" value="lpxc deacetylase, domain 2"/>
    <property type="match status" value="1"/>
</dbReference>
<dbReference type="UniPathway" id="UPA00359">
    <property type="reaction ID" value="UER00478"/>
</dbReference>
<dbReference type="InterPro" id="IPR004463">
    <property type="entry name" value="UDP-acyl_GlcNac_deAcase"/>
</dbReference>
<dbReference type="EMBL" id="VSSQ01000147">
    <property type="protein sequence ID" value="MPL81260.1"/>
    <property type="molecule type" value="Genomic_DNA"/>
</dbReference>
<keyword evidence="4" id="KW-0444">Lipid biosynthesis</keyword>
<gene>
    <name evidence="11" type="primary">lpxC_3</name>
    <name evidence="11" type="ORF">SDC9_27174</name>
</gene>
<dbReference type="InterPro" id="IPR015870">
    <property type="entry name" value="UDP-acyl_N-AcGlcN_deAcase_N"/>
</dbReference>
<comment type="pathway">
    <text evidence="2">Glycolipid biosynthesis; lipid IV(A) biosynthesis; lipid IV(A) from (3R)-3-hydroxytetradecanoyl-[acyl-carrier-protein] and UDP-N-acetyl-alpha-D-glucosamine: step 2/6.</text>
</comment>
<evidence type="ECO:0000256" key="7">
    <source>
        <dbReference type="ARBA" id="ARBA00022801"/>
    </source>
</evidence>
<evidence type="ECO:0000313" key="11">
    <source>
        <dbReference type="EMBL" id="MPL81260.1"/>
    </source>
</evidence>
<dbReference type="PANTHER" id="PTHR33694:SF1">
    <property type="entry name" value="UDP-3-O-ACYL-N-ACETYLGLUCOSAMINE DEACETYLASE 1, MITOCHONDRIAL-RELATED"/>
    <property type="match status" value="1"/>
</dbReference>
<dbReference type="PANTHER" id="PTHR33694">
    <property type="entry name" value="UDP-3-O-ACYL-N-ACETYLGLUCOSAMINE DEACETYLASE 1, MITOCHONDRIAL-RELATED"/>
    <property type="match status" value="1"/>
</dbReference>
<evidence type="ECO:0000256" key="3">
    <source>
        <dbReference type="ARBA" id="ARBA00012745"/>
    </source>
</evidence>
<dbReference type="Pfam" id="PF03331">
    <property type="entry name" value="LpxC"/>
    <property type="match status" value="2"/>
</dbReference>
<comment type="catalytic activity">
    <reaction evidence="10">
        <text>a UDP-3-O-[(3R)-3-hydroxyacyl]-N-acetyl-alpha-D-glucosamine + H2O = a UDP-3-O-[(3R)-3-hydroxyacyl]-alpha-D-glucosamine + acetate</text>
        <dbReference type="Rhea" id="RHEA:67816"/>
        <dbReference type="ChEBI" id="CHEBI:15377"/>
        <dbReference type="ChEBI" id="CHEBI:30089"/>
        <dbReference type="ChEBI" id="CHEBI:137740"/>
        <dbReference type="ChEBI" id="CHEBI:173225"/>
        <dbReference type="EC" id="3.5.1.108"/>
    </reaction>
</comment>
<evidence type="ECO:0000256" key="9">
    <source>
        <dbReference type="ARBA" id="ARBA00023098"/>
    </source>
</evidence>